<accession>X8JHY8</accession>
<dbReference type="InterPro" id="IPR044053">
    <property type="entry name" value="AsaB-like"/>
</dbReference>
<evidence type="ECO:0000313" key="2">
    <source>
        <dbReference type="EMBL" id="EUC62603.1"/>
    </source>
</evidence>
<protein>
    <submittedName>
        <fullName evidence="2">Methyltransferase</fullName>
    </submittedName>
</protein>
<dbReference type="Proteomes" id="UP000030108">
    <property type="component" value="Unassembled WGS sequence"/>
</dbReference>
<evidence type="ECO:0000256" key="1">
    <source>
        <dbReference type="ARBA" id="ARBA00023604"/>
    </source>
</evidence>
<sequence>MAYGCTAGNVCATLNYALPNPKGNSLYHIQPNYKEQNFRRNYIPDPRNVVVQDIRGREKDFKLDTNGFEYFNHHTNESFLDKQSIETNYYAEIRRLVKEHTGADQVCTIAHIVRQSYEADAPPEGDSARDRLPASSVHIDRTPESVAADVRKHMGSDAERLLQGRVRFINVWRPIGCEVHHEPLAFADWQTSSQTLDLLPMRVDTIYANLTMFISRFSKAHRWYYLGHQMPSEVTMIKCYDSSPDGGAEFCLHSSFVTAGCNQNTPRRRSIEVNTLVFG</sequence>
<dbReference type="GO" id="GO:0008168">
    <property type="term" value="F:methyltransferase activity"/>
    <property type="evidence" value="ECO:0007669"/>
    <property type="project" value="UniProtKB-KW"/>
</dbReference>
<comment type="caution">
    <text evidence="2">The sequence shown here is derived from an EMBL/GenBank/DDBJ whole genome shotgun (WGS) entry which is preliminary data.</text>
</comment>
<organism evidence="2 3">
    <name type="scientific">Rhizoctonia solani AG-3 Rhs1AP</name>
    <dbReference type="NCBI Taxonomy" id="1086054"/>
    <lineage>
        <taxon>Eukaryota</taxon>
        <taxon>Fungi</taxon>
        <taxon>Dikarya</taxon>
        <taxon>Basidiomycota</taxon>
        <taxon>Agaricomycotina</taxon>
        <taxon>Agaricomycetes</taxon>
        <taxon>Cantharellales</taxon>
        <taxon>Ceratobasidiaceae</taxon>
        <taxon>Rhizoctonia</taxon>
    </lineage>
</organism>
<gene>
    <name evidence="2" type="ORF">RSOL_424190</name>
</gene>
<dbReference type="PANTHER" id="PTHR34598">
    <property type="entry name" value="BLL6449 PROTEIN"/>
    <property type="match status" value="1"/>
</dbReference>
<keyword evidence="2" id="KW-0489">Methyltransferase</keyword>
<evidence type="ECO:0000313" key="3">
    <source>
        <dbReference type="Proteomes" id="UP000030108"/>
    </source>
</evidence>
<dbReference type="PANTHER" id="PTHR34598:SF3">
    <property type="entry name" value="OXIDOREDUCTASE AN1597"/>
    <property type="match status" value="1"/>
</dbReference>
<dbReference type="OrthoDB" id="412788at2759"/>
<dbReference type="NCBIfam" id="NF041278">
    <property type="entry name" value="CmcJ_NvfI_EfuI"/>
    <property type="match status" value="1"/>
</dbReference>
<dbReference type="AlphaFoldDB" id="X8JHY8"/>
<proteinExistence type="inferred from homology"/>
<keyword evidence="2" id="KW-0808">Transferase</keyword>
<name>X8JHY8_9AGAM</name>
<dbReference type="EMBL" id="JATN01000318">
    <property type="protein sequence ID" value="EUC62603.1"/>
    <property type="molecule type" value="Genomic_DNA"/>
</dbReference>
<reference evidence="3" key="1">
    <citation type="journal article" date="2014" name="Genome Announc.">
        <title>Draft genome sequence of the plant-pathogenic soil fungus Rhizoctonia solani anastomosis group 3 strain Rhs1AP.</title>
        <authorList>
            <person name="Cubeta M.A."/>
            <person name="Thomas E."/>
            <person name="Dean R.A."/>
            <person name="Jabaji S."/>
            <person name="Neate S.M."/>
            <person name="Tavantzis S."/>
            <person name="Toda T."/>
            <person name="Vilgalys R."/>
            <person name="Bharathan N."/>
            <person name="Fedorova-Abrams N."/>
            <person name="Pakala S.B."/>
            <person name="Pakala S.M."/>
            <person name="Zafar N."/>
            <person name="Joardar V."/>
            <person name="Losada L."/>
            <person name="Nierman W.C."/>
        </authorList>
    </citation>
    <scope>NUCLEOTIDE SEQUENCE [LARGE SCALE GENOMIC DNA]</scope>
    <source>
        <strain evidence="3">AG-3</strain>
    </source>
</reference>
<dbReference type="GO" id="GO:0016491">
    <property type="term" value="F:oxidoreductase activity"/>
    <property type="evidence" value="ECO:0007669"/>
    <property type="project" value="InterPro"/>
</dbReference>
<comment type="similarity">
    <text evidence="1">Belongs to the asaB hydroxylase/desaturase family.</text>
</comment>
<dbReference type="GO" id="GO:0032259">
    <property type="term" value="P:methylation"/>
    <property type="evidence" value="ECO:0007669"/>
    <property type="project" value="UniProtKB-KW"/>
</dbReference>